<feature type="transmembrane region" description="Helical" evidence="2">
    <location>
        <begin position="63"/>
        <end position="87"/>
    </location>
</feature>
<keyword evidence="2" id="KW-0812">Transmembrane</keyword>
<dbReference type="KEGG" id="bbes:BESB_011990"/>
<keyword evidence="2" id="KW-1133">Transmembrane helix</keyword>
<feature type="transmembrane region" description="Helical" evidence="2">
    <location>
        <begin position="302"/>
        <end position="324"/>
    </location>
</feature>
<sequence>MERQRLRGSPEGWRALDQLCEPVALLRAAEAQADPATPSIFVQGLLTAEGHFRKSLTAMKDSLGIWTLPVLFLSSGVFGGVVGTATFRTRMTALKKKTDASAGVSAVPCSRAEPHIRPWSRLHPGIQGKGAEQSSCVPRNGFSTSYQQQAPASPSPVSSSARFTLLKLGVTGDERRRGHQETLDPSPESAGAAGSPKALEASSVQRPEAARPGSGTFLAGSLHASAAAVAWVSEEAQSGGEHRLPAGRVSADPYTVLSKEIRMNKKGWSDAFDDEDEDHRGNEGTGPNPYTRSTELFTVAELFQLFLLPAAALTVALGCTWTWVKKSCSLADANDFIQATLWIKGIGGPPPSLSKVDADERS</sequence>
<keyword evidence="2" id="KW-0472">Membrane</keyword>
<comment type="caution">
    <text evidence="3">The sequence shown here is derived from an EMBL/GenBank/DDBJ whole genome shotgun (WGS) entry which is preliminary data.</text>
</comment>
<evidence type="ECO:0008006" key="5">
    <source>
        <dbReference type="Google" id="ProtNLM"/>
    </source>
</evidence>
<feature type="compositionally biased region" description="Basic and acidic residues" evidence="1">
    <location>
        <begin position="172"/>
        <end position="182"/>
    </location>
</feature>
<gene>
    <name evidence="3" type="ORF">BESB_011990</name>
</gene>
<protein>
    <recommendedName>
        <fullName evidence="5">Transmembrane protein</fullName>
    </recommendedName>
</protein>
<feature type="region of interest" description="Disordered" evidence="1">
    <location>
        <begin position="116"/>
        <end position="216"/>
    </location>
</feature>
<feature type="compositionally biased region" description="Low complexity" evidence="1">
    <location>
        <begin position="143"/>
        <end position="161"/>
    </location>
</feature>
<reference evidence="3 4" key="1">
    <citation type="submission" date="2017-09" db="EMBL/GenBank/DDBJ databases">
        <title>Genome sequencing of Besnoitia besnoiti strain Bb-Ger1.</title>
        <authorList>
            <person name="Schares G."/>
            <person name="Venepally P."/>
            <person name="Lorenzi H.A."/>
        </authorList>
    </citation>
    <scope>NUCLEOTIDE SEQUENCE [LARGE SCALE GENOMIC DNA]</scope>
    <source>
        <strain evidence="3 4">Bb-Ger1</strain>
    </source>
</reference>
<dbReference type="Proteomes" id="UP000224006">
    <property type="component" value="Chromosome IX"/>
</dbReference>
<accession>A0A2A9MAF0</accession>
<dbReference type="OrthoDB" id="331220at2759"/>
<evidence type="ECO:0000256" key="1">
    <source>
        <dbReference type="SAM" id="MobiDB-lite"/>
    </source>
</evidence>
<evidence type="ECO:0000256" key="2">
    <source>
        <dbReference type="SAM" id="Phobius"/>
    </source>
</evidence>
<evidence type="ECO:0000313" key="4">
    <source>
        <dbReference type="Proteomes" id="UP000224006"/>
    </source>
</evidence>
<evidence type="ECO:0000313" key="3">
    <source>
        <dbReference type="EMBL" id="PFH32587.1"/>
    </source>
</evidence>
<dbReference type="AlphaFoldDB" id="A0A2A9MAF0"/>
<dbReference type="VEuPathDB" id="ToxoDB:BESB_011990"/>
<dbReference type="RefSeq" id="XP_029216596.1">
    <property type="nucleotide sequence ID" value="XM_029359929.1"/>
</dbReference>
<proteinExistence type="predicted"/>
<feature type="region of interest" description="Disordered" evidence="1">
    <location>
        <begin position="268"/>
        <end position="290"/>
    </location>
</feature>
<name>A0A2A9MAF0_BESBE</name>
<dbReference type="EMBL" id="NWUJ01000010">
    <property type="protein sequence ID" value="PFH32587.1"/>
    <property type="molecule type" value="Genomic_DNA"/>
</dbReference>
<keyword evidence="4" id="KW-1185">Reference proteome</keyword>
<organism evidence="3 4">
    <name type="scientific">Besnoitia besnoiti</name>
    <name type="common">Apicomplexan protozoan</name>
    <dbReference type="NCBI Taxonomy" id="94643"/>
    <lineage>
        <taxon>Eukaryota</taxon>
        <taxon>Sar</taxon>
        <taxon>Alveolata</taxon>
        <taxon>Apicomplexa</taxon>
        <taxon>Conoidasida</taxon>
        <taxon>Coccidia</taxon>
        <taxon>Eucoccidiorida</taxon>
        <taxon>Eimeriorina</taxon>
        <taxon>Sarcocystidae</taxon>
        <taxon>Besnoitia</taxon>
    </lineage>
</organism>
<dbReference type="GeneID" id="40306261"/>